<dbReference type="InterPro" id="IPR018154">
    <property type="entry name" value="TLV/ENV_coat_polyprotein"/>
</dbReference>
<evidence type="ECO:0000313" key="3">
    <source>
        <dbReference type="Ensembl" id="ENSACCP00020001368.1"/>
    </source>
</evidence>
<feature type="chain" id="PRO_5025552279" description="Envelope protein" evidence="2">
    <location>
        <begin position="19"/>
        <end position="353"/>
    </location>
</feature>
<organism evidence="3 4">
    <name type="scientific">Aquila chrysaetos chrysaetos</name>
    <dbReference type="NCBI Taxonomy" id="223781"/>
    <lineage>
        <taxon>Eukaryota</taxon>
        <taxon>Metazoa</taxon>
        <taxon>Chordata</taxon>
        <taxon>Craniata</taxon>
        <taxon>Vertebrata</taxon>
        <taxon>Euteleostomi</taxon>
        <taxon>Archelosauria</taxon>
        <taxon>Archosauria</taxon>
        <taxon>Dinosauria</taxon>
        <taxon>Saurischia</taxon>
        <taxon>Theropoda</taxon>
        <taxon>Coelurosauria</taxon>
        <taxon>Aves</taxon>
        <taxon>Neognathae</taxon>
        <taxon>Neoaves</taxon>
        <taxon>Telluraves</taxon>
        <taxon>Accipitrimorphae</taxon>
        <taxon>Accipitriformes</taxon>
        <taxon>Accipitridae</taxon>
        <taxon>Accipitrinae</taxon>
        <taxon>Aquila</taxon>
    </lineage>
</organism>
<sequence length="353" mass="39478">SSITHLLYLIWATVGTRSVAWNGNMFVKLHESIAKIVNQTDCWICSHFPKGLGQGYPIIATVFSNTSVIAAAFNNMSLTKYTEIPPENLQWQTDLSELWNETQRVPCVQRCHLKNTTKNSGGNSTDPKCGSVKLFVGSYPNCTEYIRYGGANMWNFNQTRVARTRGHNSITPGGWPTPVGLGWYWICGQTGYKVLPLGWTGQCAVGTIAPNTIMVKNLTGHDSQNFLRTYMKPVISFVRWLIPSLGVSELEKALVNLSATMEIINNATIDAIKTLQEGNTSLGKMVLQNRLGLDMLFAQQGGLCTVFNECCCTYVNEKRRIETDLSQIWKQTQLLHLMSQDDTSWEFTENGKN</sequence>
<dbReference type="Ensembl" id="ENSACCT00020001415.1">
    <property type="protein sequence ID" value="ENSACCP00020001368.1"/>
    <property type="gene ID" value="ENSACCG00020000965.1"/>
</dbReference>
<keyword evidence="1" id="KW-1015">Disulfide bond</keyword>
<evidence type="ECO:0008006" key="5">
    <source>
        <dbReference type="Google" id="ProtNLM"/>
    </source>
</evidence>
<dbReference type="AlphaFoldDB" id="A0A663DN89"/>
<proteinExistence type="predicted"/>
<evidence type="ECO:0000313" key="4">
    <source>
        <dbReference type="Proteomes" id="UP000472275"/>
    </source>
</evidence>
<reference evidence="3" key="1">
    <citation type="submission" date="2025-08" db="UniProtKB">
        <authorList>
            <consortium name="Ensembl"/>
        </authorList>
    </citation>
    <scope>IDENTIFICATION</scope>
</reference>
<dbReference type="SUPFAM" id="SSF58069">
    <property type="entry name" value="Virus ectodomain"/>
    <property type="match status" value="1"/>
</dbReference>
<dbReference type="Gene3D" id="1.10.287.210">
    <property type="match status" value="1"/>
</dbReference>
<accession>A0A663DN89</accession>
<keyword evidence="4" id="KW-1185">Reference proteome</keyword>
<dbReference type="Pfam" id="PF00429">
    <property type="entry name" value="TLV_coat"/>
    <property type="match status" value="1"/>
</dbReference>
<keyword evidence="2" id="KW-0732">Signal</keyword>
<evidence type="ECO:0000256" key="2">
    <source>
        <dbReference type="SAM" id="SignalP"/>
    </source>
</evidence>
<dbReference type="PANTHER" id="PTHR10424">
    <property type="entry name" value="VIRAL ENVELOPE PROTEIN"/>
    <property type="match status" value="1"/>
</dbReference>
<dbReference type="PANTHER" id="PTHR10424:SF73">
    <property type="entry name" value="ENDOGENOUS RETROVIRUS GROUP FC1 ENV POLYPROTEIN-RELATED"/>
    <property type="match status" value="1"/>
</dbReference>
<dbReference type="InParanoid" id="A0A663DN89"/>
<dbReference type="Proteomes" id="UP000472275">
    <property type="component" value="Chromosome 5"/>
</dbReference>
<feature type="signal peptide" evidence="2">
    <location>
        <begin position="1"/>
        <end position="18"/>
    </location>
</feature>
<dbReference type="GeneTree" id="ENSGT00940000165291"/>
<name>A0A663DN89_AQUCH</name>
<evidence type="ECO:0000256" key="1">
    <source>
        <dbReference type="ARBA" id="ARBA00023157"/>
    </source>
</evidence>
<reference evidence="3" key="2">
    <citation type="submission" date="2025-09" db="UniProtKB">
        <authorList>
            <consortium name="Ensembl"/>
        </authorList>
    </citation>
    <scope>IDENTIFICATION</scope>
</reference>
<protein>
    <recommendedName>
        <fullName evidence="5">Envelope protein</fullName>
    </recommendedName>
</protein>